<dbReference type="Pfam" id="PF00479">
    <property type="entry name" value="G6PD_N"/>
    <property type="match status" value="1"/>
</dbReference>
<accession>A0ABQ4NFB3</accession>
<gene>
    <name evidence="3" type="ORF">PACILC2_54630</name>
</gene>
<dbReference type="PROSITE" id="PS51464">
    <property type="entry name" value="SIS"/>
    <property type="match status" value="1"/>
</dbReference>
<dbReference type="InterPro" id="IPR046348">
    <property type="entry name" value="SIS_dom_sf"/>
</dbReference>
<keyword evidence="4" id="KW-1185">Reference proteome</keyword>
<dbReference type="SUPFAM" id="SSF51735">
    <property type="entry name" value="NAD(P)-binding Rossmann-fold domains"/>
    <property type="match status" value="1"/>
</dbReference>
<dbReference type="Gene3D" id="3.40.50.10490">
    <property type="entry name" value="Glucose-6-phosphate isomerase like protein, domain 1"/>
    <property type="match status" value="1"/>
</dbReference>
<dbReference type="Pfam" id="PF01380">
    <property type="entry name" value="SIS"/>
    <property type="match status" value="1"/>
</dbReference>
<dbReference type="InterPro" id="IPR036291">
    <property type="entry name" value="NAD(P)-bd_dom_sf"/>
</dbReference>
<name>A0ABQ4NFB3_9BACL</name>
<dbReference type="PANTHER" id="PTHR43443:SF1">
    <property type="entry name" value="3-HEXULOSE-6-PHOSPHATE ISOMERASE"/>
    <property type="match status" value="1"/>
</dbReference>
<evidence type="ECO:0000313" key="3">
    <source>
        <dbReference type="EMBL" id="GIQ66895.1"/>
    </source>
</evidence>
<organism evidence="3 4">
    <name type="scientific">Paenibacillus cisolokensis</name>
    <dbReference type="NCBI Taxonomy" id="1658519"/>
    <lineage>
        <taxon>Bacteria</taxon>
        <taxon>Bacillati</taxon>
        <taxon>Bacillota</taxon>
        <taxon>Bacilli</taxon>
        <taxon>Bacillales</taxon>
        <taxon>Paenibacillaceae</taxon>
        <taxon>Paenibacillus</taxon>
    </lineage>
</organism>
<protein>
    <recommendedName>
        <fullName evidence="2">SIS domain-containing protein</fullName>
    </recommendedName>
</protein>
<comment type="caution">
    <text evidence="3">The sequence shown here is derived from an EMBL/GenBank/DDBJ whole genome shotgun (WGS) entry which is preliminary data.</text>
</comment>
<dbReference type="EMBL" id="BOVJ01000225">
    <property type="protein sequence ID" value="GIQ66895.1"/>
    <property type="molecule type" value="Genomic_DNA"/>
</dbReference>
<evidence type="ECO:0000256" key="1">
    <source>
        <dbReference type="ARBA" id="ARBA00009235"/>
    </source>
</evidence>
<sequence>MRTVQFLAEVIEELHRSADFIAEDEAEKLVHAILESEKIFVAGAGRSGLMIRAFAMRLMQMGFDAYVVGETVTPNLDKNDLLIVGSGSGETKSLSFMAEKAKSLGAAVAVVTIFPESTIGRLSDIVVKMPGSPKDKADGEYKTIQPMASLFEQTLLLFFDSVILKLMEKKGSNPARCSEDTQIWSKENDDVVLTSCVGTMFYIRENGRKGCEIKMDSMTLILFGATGDLAKRKIFPALFNLFVEQKLPHRFSLIGSGREPLTEGEFRKHVELAIRTFSRRSPENRSQFEAFLRSFRYIALDVTNKAEYNKLLTLVRKREQELGITEQNRMYYLSVAPKFFGVIAENEPFA</sequence>
<dbReference type="NCBIfam" id="TIGR03127">
    <property type="entry name" value="RuMP_HxlB"/>
    <property type="match status" value="1"/>
</dbReference>
<dbReference type="Gene3D" id="3.40.50.720">
    <property type="entry name" value="NAD(P)-binding Rossmann-like Domain"/>
    <property type="match status" value="1"/>
</dbReference>
<proteinExistence type="inferred from homology"/>
<feature type="domain" description="SIS" evidence="2">
    <location>
        <begin position="29"/>
        <end position="172"/>
    </location>
</feature>
<evidence type="ECO:0000259" key="2">
    <source>
        <dbReference type="PROSITE" id="PS51464"/>
    </source>
</evidence>
<dbReference type="InterPro" id="IPR022674">
    <property type="entry name" value="G6P_DH_NAD-bd"/>
</dbReference>
<dbReference type="CDD" id="cd05005">
    <property type="entry name" value="SIS_PHI"/>
    <property type="match status" value="1"/>
</dbReference>
<comment type="similarity">
    <text evidence="1">Belongs to the SIS family. PHI subfamily.</text>
</comment>
<dbReference type="Proteomes" id="UP000680304">
    <property type="component" value="Unassembled WGS sequence"/>
</dbReference>
<dbReference type="SUPFAM" id="SSF53697">
    <property type="entry name" value="SIS domain"/>
    <property type="match status" value="1"/>
</dbReference>
<evidence type="ECO:0000313" key="4">
    <source>
        <dbReference type="Proteomes" id="UP000680304"/>
    </source>
</evidence>
<dbReference type="InterPro" id="IPR001347">
    <property type="entry name" value="SIS_dom"/>
</dbReference>
<reference evidence="3 4" key="1">
    <citation type="submission" date="2021-04" db="EMBL/GenBank/DDBJ databases">
        <title>Draft genome sequence of Paenibacillus cisolokensis, LC2-13A.</title>
        <authorList>
            <person name="Uke A."/>
            <person name="Chhe C."/>
            <person name="Baramee S."/>
            <person name="Kosugi A."/>
        </authorList>
    </citation>
    <scope>NUCLEOTIDE SEQUENCE [LARGE SCALE GENOMIC DNA]</scope>
    <source>
        <strain evidence="3 4">LC2-13A</strain>
    </source>
</reference>
<dbReference type="PANTHER" id="PTHR43443">
    <property type="entry name" value="3-HEXULOSE-6-PHOSPHATE ISOMERASE"/>
    <property type="match status" value="1"/>
</dbReference>
<dbReference type="InterPro" id="IPR017552">
    <property type="entry name" value="PHI/rmpB"/>
</dbReference>